<comment type="caution">
    <text evidence="2">The sequence shown here is derived from an EMBL/GenBank/DDBJ whole genome shotgun (WGS) entry which is preliminary data.</text>
</comment>
<sequence>MEGNTLTIEAVILFALPLLMSAGGLVQPLFEWFFAIKPIIFFFFACFFLKQRIMALSAIKEQ</sequence>
<dbReference type="RefSeq" id="WP_289964025.1">
    <property type="nucleotide sequence ID" value="NZ_JAUEOZ010000003.1"/>
</dbReference>
<feature type="transmembrane region" description="Helical" evidence="1">
    <location>
        <begin position="32"/>
        <end position="49"/>
    </location>
</feature>
<accession>A0ABT7Y733</accession>
<organism evidence="2 3">
    <name type="scientific">Vibrio agarivorans</name>
    <dbReference type="NCBI Taxonomy" id="153622"/>
    <lineage>
        <taxon>Bacteria</taxon>
        <taxon>Pseudomonadati</taxon>
        <taxon>Pseudomonadota</taxon>
        <taxon>Gammaproteobacteria</taxon>
        <taxon>Vibrionales</taxon>
        <taxon>Vibrionaceae</taxon>
        <taxon>Vibrio</taxon>
    </lineage>
</organism>
<keyword evidence="1" id="KW-0472">Membrane</keyword>
<evidence type="ECO:0000313" key="2">
    <source>
        <dbReference type="EMBL" id="MDN2483866.1"/>
    </source>
</evidence>
<keyword evidence="1" id="KW-0812">Transmembrane</keyword>
<feature type="transmembrane region" description="Helical" evidence="1">
    <location>
        <begin position="7"/>
        <end position="26"/>
    </location>
</feature>
<name>A0ABT7Y733_9VIBR</name>
<keyword evidence="1" id="KW-1133">Transmembrane helix</keyword>
<protein>
    <submittedName>
        <fullName evidence="2">Uncharacterized protein</fullName>
    </submittedName>
</protein>
<evidence type="ECO:0000256" key="1">
    <source>
        <dbReference type="SAM" id="Phobius"/>
    </source>
</evidence>
<proteinExistence type="predicted"/>
<gene>
    <name evidence="2" type="ORF">QWJ08_21160</name>
</gene>
<dbReference type="EMBL" id="JAUEOZ010000003">
    <property type="protein sequence ID" value="MDN2483866.1"/>
    <property type="molecule type" value="Genomic_DNA"/>
</dbReference>
<reference evidence="2" key="1">
    <citation type="submission" date="2024-05" db="EMBL/GenBank/DDBJ databases">
        <title>Genome Sequences of Four Agar- Degrading Marine Bacteria.</title>
        <authorList>
            <person name="Phillips E.K."/>
            <person name="Shaffer J.C."/>
            <person name="Henson M.W."/>
            <person name="Temperton B."/>
            <person name="Thrash C.J."/>
            <person name="Martin M.O."/>
        </authorList>
    </citation>
    <scope>NUCLEOTIDE SEQUENCE</scope>
    <source>
        <strain evidence="2">EKP203</strain>
    </source>
</reference>
<dbReference type="Proteomes" id="UP001169719">
    <property type="component" value="Unassembled WGS sequence"/>
</dbReference>
<keyword evidence="3" id="KW-1185">Reference proteome</keyword>
<evidence type="ECO:0000313" key="3">
    <source>
        <dbReference type="Proteomes" id="UP001169719"/>
    </source>
</evidence>